<gene>
    <name evidence="1" type="ORF">EDB92DRAFT_1785929</name>
</gene>
<dbReference type="Proteomes" id="UP001201163">
    <property type="component" value="Unassembled WGS sequence"/>
</dbReference>
<keyword evidence="2" id="KW-1185">Reference proteome</keyword>
<sequence length="114" mass="12695">HDESMFFQNNQRKICWDHEGSSKTLGPKGDGQSLMVSDFLLADWGRLHNDNSEAHVFFKAGKLQDGWFSANNLLAQVEKVINIFEGITKGLAQGLFLFNNAPSHQKCVDDALSA</sequence>
<accession>A0AAD4LBQ0</accession>
<protein>
    <submittedName>
        <fullName evidence="1">Uncharacterized protein</fullName>
    </submittedName>
</protein>
<feature type="non-terminal residue" evidence="1">
    <location>
        <position position="114"/>
    </location>
</feature>
<organism evidence="1 2">
    <name type="scientific">Lactarius akahatsu</name>
    <dbReference type="NCBI Taxonomy" id="416441"/>
    <lineage>
        <taxon>Eukaryota</taxon>
        <taxon>Fungi</taxon>
        <taxon>Dikarya</taxon>
        <taxon>Basidiomycota</taxon>
        <taxon>Agaricomycotina</taxon>
        <taxon>Agaricomycetes</taxon>
        <taxon>Russulales</taxon>
        <taxon>Russulaceae</taxon>
        <taxon>Lactarius</taxon>
    </lineage>
</organism>
<feature type="non-terminal residue" evidence="1">
    <location>
        <position position="1"/>
    </location>
</feature>
<name>A0AAD4LBQ0_9AGAM</name>
<proteinExistence type="predicted"/>
<dbReference type="AlphaFoldDB" id="A0AAD4LBQ0"/>
<evidence type="ECO:0000313" key="2">
    <source>
        <dbReference type="Proteomes" id="UP001201163"/>
    </source>
</evidence>
<evidence type="ECO:0000313" key="1">
    <source>
        <dbReference type="EMBL" id="KAH8985207.1"/>
    </source>
</evidence>
<comment type="caution">
    <text evidence="1">The sequence shown here is derived from an EMBL/GenBank/DDBJ whole genome shotgun (WGS) entry which is preliminary data.</text>
</comment>
<dbReference type="EMBL" id="JAKELL010000066">
    <property type="protein sequence ID" value="KAH8985207.1"/>
    <property type="molecule type" value="Genomic_DNA"/>
</dbReference>
<reference evidence="1" key="1">
    <citation type="submission" date="2022-01" db="EMBL/GenBank/DDBJ databases">
        <title>Comparative genomics reveals a dynamic genome evolution in the ectomycorrhizal milk-cap (Lactarius) mushrooms.</title>
        <authorList>
            <consortium name="DOE Joint Genome Institute"/>
            <person name="Lebreton A."/>
            <person name="Tang N."/>
            <person name="Kuo A."/>
            <person name="LaButti K."/>
            <person name="Drula E."/>
            <person name="Barry K."/>
            <person name="Clum A."/>
            <person name="Lipzen A."/>
            <person name="Mousain D."/>
            <person name="Ng V."/>
            <person name="Wang R."/>
            <person name="Wang X."/>
            <person name="Dai Y."/>
            <person name="Henrissat B."/>
            <person name="Grigoriev I.V."/>
            <person name="Guerin-Laguette A."/>
            <person name="Yu F."/>
            <person name="Martin F.M."/>
        </authorList>
    </citation>
    <scope>NUCLEOTIDE SEQUENCE</scope>
    <source>
        <strain evidence="1">QP</strain>
    </source>
</reference>